<feature type="region of interest" description="Disordered" evidence="1">
    <location>
        <begin position="176"/>
        <end position="249"/>
    </location>
</feature>
<feature type="compositionally biased region" description="Basic residues" evidence="1">
    <location>
        <begin position="203"/>
        <end position="213"/>
    </location>
</feature>
<protein>
    <submittedName>
        <fullName evidence="2">Uncharacterized protein</fullName>
    </submittedName>
</protein>
<sequence length="249" mass="27339">MSKTTSSELSQVSALFKDCISIIKSRPAGDLDGAAEEWLRDARLDIMQQVKKSYQKLAESINNPLNTPRWAIDPSKHLTIYTKEHPYSLNAYSGIFLQDFYNLMGECAFDATVTCNLNALGEKSFYAIKIKLTVAGAPNAQQSSISSPSEAMKRFKKLPRFSAKVLQISQVIEDSDGEIGEGTREAGTGADKNDETVASPIRRSTRSQGAKRQRTQDEAGHGEGSTGTRRSKRLRGSTEGGKKKSRAKK</sequence>
<dbReference type="OrthoDB" id="3051096at2759"/>
<name>A0A8H5H001_9AGAR</name>
<proteinExistence type="predicted"/>
<dbReference type="EMBL" id="JAACJP010000036">
    <property type="protein sequence ID" value="KAF5374461.1"/>
    <property type="molecule type" value="Genomic_DNA"/>
</dbReference>
<reference evidence="2 3" key="1">
    <citation type="journal article" date="2020" name="ISME J.">
        <title>Uncovering the hidden diversity of litter-decomposition mechanisms in mushroom-forming fungi.</title>
        <authorList>
            <person name="Floudas D."/>
            <person name="Bentzer J."/>
            <person name="Ahren D."/>
            <person name="Johansson T."/>
            <person name="Persson P."/>
            <person name="Tunlid A."/>
        </authorList>
    </citation>
    <scope>NUCLEOTIDE SEQUENCE [LARGE SCALE GENOMIC DNA]</scope>
    <source>
        <strain evidence="2 3">CBS 661.87</strain>
    </source>
</reference>
<dbReference type="AlphaFoldDB" id="A0A8H5H001"/>
<accession>A0A8H5H001</accession>
<dbReference type="Proteomes" id="UP000565441">
    <property type="component" value="Unassembled WGS sequence"/>
</dbReference>
<keyword evidence="3" id="KW-1185">Reference proteome</keyword>
<evidence type="ECO:0000313" key="2">
    <source>
        <dbReference type="EMBL" id="KAF5374461.1"/>
    </source>
</evidence>
<evidence type="ECO:0000313" key="3">
    <source>
        <dbReference type="Proteomes" id="UP000565441"/>
    </source>
</evidence>
<comment type="caution">
    <text evidence="2">The sequence shown here is derived from an EMBL/GenBank/DDBJ whole genome shotgun (WGS) entry which is preliminary data.</text>
</comment>
<evidence type="ECO:0000256" key="1">
    <source>
        <dbReference type="SAM" id="MobiDB-lite"/>
    </source>
</evidence>
<organism evidence="2 3">
    <name type="scientific">Tricholomella constricta</name>
    <dbReference type="NCBI Taxonomy" id="117010"/>
    <lineage>
        <taxon>Eukaryota</taxon>
        <taxon>Fungi</taxon>
        <taxon>Dikarya</taxon>
        <taxon>Basidiomycota</taxon>
        <taxon>Agaricomycotina</taxon>
        <taxon>Agaricomycetes</taxon>
        <taxon>Agaricomycetidae</taxon>
        <taxon>Agaricales</taxon>
        <taxon>Tricholomatineae</taxon>
        <taxon>Lyophyllaceae</taxon>
        <taxon>Tricholomella</taxon>
    </lineage>
</organism>
<gene>
    <name evidence="2" type="ORF">D9615_009087</name>
</gene>